<sequence>MSEHDWEALGQQWQQQALPPADDTHTLEAALRQYRQAHQRGLYGDWFGLVVVAGLLAWTLLTKPEHAVMLAGPALLLLLWQCGLWWLRRHWGLDHACTGLRQMLQADLRLARYRLLYHALGLPLGALMLAWVWPQLPSLAGTAQVRVLLAAVVLGSVGYALWAGRQAWRRIARMRDQLQQLDDRVD</sequence>
<reference evidence="2 3" key="1">
    <citation type="submission" date="2020-08" db="EMBL/GenBank/DDBJ databases">
        <title>Stenotrophomonas sp. W1S232.</title>
        <authorList>
            <person name="Deng Y."/>
        </authorList>
    </citation>
    <scope>NUCLEOTIDE SEQUENCE [LARGE SCALE GENOMIC DNA]</scope>
    <source>
        <strain evidence="2 3">W1S232</strain>
    </source>
</reference>
<protein>
    <recommendedName>
        <fullName evidence="4">Transmembrane protein</fullName>
    </recommendedName>
</protein>
<keyword evidence="1" id="KW-1133">Transmembrane helix</keyword>
<keyword evidence="1" id="KW-0472">Membrane</keyword>
<feature type="transmembrane region" description="Helical" evidence="1">
    <location>
        <begin position="115"/>
        <end position="133"/>
    </location>
</feature>
<keyword evidence="1" id="KW-0812">Transmembrane</keyword>
<feature type="transmembrane region" description="Helical" evidence="1">
    <location>
        <begin position="42"/>
        <end position="61"/>
    </location>
</feature>
<evidence type="ECO:0008006" key="4">
    <source>
        <dbReference type="Google" id="ProtNLM"/>
    </source>
</evidence>
<dbReference type="EMBL" id="JACIUV010000004">
    <property type="protein sequence ID" value="MBB1117213.1"/>
    <property type="molecule type" value="Genomic_DNA"/>
</dbReference>
<evidence type="ECO:0000313" key="2">
    <source>
        <dbReference type="EMBL" id="MBB1117213.1"/>
    </source>
</evidence>
<gene>
    <name evidence="2" type="ORF">H4O09_09160</name>
</gene>
<evidence type="ECO:0000313" key="3">
    <source>
        <dbReference type="Proteomes" id="UP000550609"/>
    </source>
</evidence>
<comment type="caution">
    <text evidence="2">The sequence shown here is derived from an EMBL/GenBank/DDBJ whole genome shotgun (WGS) entry which is preliminary data.</text>
</comment>
<proteinExistence type="predicted"/>
<dbReference type="AlphaFoldDB" id="A0A7W3YVT0"/>
<organism evidence="2 3">
    <name type="scientific">Stenotrophomonas koreensis</name>
    <dbReference type="NCBI Taxonomy" id="266128"/>
    <lineage>
        <taxon>Bacteria</taxon>
        <taxon>Pseudomonadati</taxon>
        <taxon>Pseudomonadota</taxon>
        <taxon>Gammaproteobacteria</taxon>
        <taxon>Lysobacterales</taxon>
        <taxon>Lysobacteraceae</taxon>
        <taxon>Stenotrophomonas</taxon>
    </lineage>
</organism>
<name>A0A7W3YVT0_9GAMM</name>
<evidence type="ECO:0000256" key="1">
    <source>
        <dbReference type="SAM" id="Phobius"/>
    </source>
</evidence>
<accession>A0A7W3YVT0</accession>
<dbReference type="Proteomes" id="UP000550609">
    <property type="component" value="Unassembled WGS sequence"/>
</dbReference>
<dbReference type="RefSeq" id="WP_182622283.1">
    <property type="nucleotide sequence ID" value="NZ_JACIUV010000004.1"/>
</dbReference>
<feature type="transmembrane region" description="Helical" evidence="1">
    <location>
        <begin position="67"/>
        <end position="87"/>
    </location>
</feature>
<feature type="transmembrane region" description="Helical" evidence="1">
    <location>
        <begin position="145"/>
        <end position="164"/>
    </location>
</feature>